<dbReference type="Proteomes" id="UP000483018">
    <property type="component" value="Unassembled WGS sequence"/>
</dbReference>
<evidence type="ECO:0000313" key="3">
    <source>
        <dbReference type="Proteomes" id="UP000483018"/>
    </source>
</evidence>
<dbReference type="OrthoDB" id="1625426at2"/>
<feature type="region of interest" description="Disordered" evidence="1">
    <location>
        <begin position="293"/>
        <end position="313"/>
    </location>
</feature>
<sequence>MPLRIAQRSKSKLRLGVSGPAGAGKTLGSLLVAYGICPDWSKICVIDTENNSADLYADYNQNGIQIGRFMVNPIQAPYSPEKYTNAIKECEAAGMEVIIIDSLTHAWQGEGGLLDKKGLIEKKAGYNSWTAWREVTPEHNRLVEAILQSKCHMICTIRAKMDYVQEKDPDTGKSVIKKVGLQPIQRDGMEYEFTVFIDVDQNHQATSSKDRTSIVDGRVFMMNVELGKQFLNWLETGEDPSLIQPITSEQINEIYELSGKNAAICKEVLSGFGYSNSKEVLQKDFKAICKKVKSQGKKTQKQAGDNNAEQETA</sequence>
<dbReference type="SUPFAM" id="SSF52540">
    <property type="entry name" value="P-loop containing nucleoside triphosphate hydrolases"/>
    <property type="match status" value="1"/>
</dbReference>
<accession>A0A7C8LT02</accession>
<feature type="compositionally biased region" description="Polar residues" evidence="1">
    <location>
        <begin position="303"/>
        <end position="313"/>
    </location>
</feature>
<dbReference type="AlphaFoldDB" id="A0A7C8LT02"/>
<reference evidence="2 3" key="1">
    <citation type="submission" date="2019-12" db="EMBL/GenBank/DDBJ databases">
        <title>Defluviitalea raffinosedens, isolated from a biogas fermenter, genome sequencing and characterization.</title>
        <authorList>
            <person name="Rettenmaier R."/>
            <person name="Schneider M."/>
            <person name="Neuhaus K."/>
            <person name="Liebl W."/>
            <person name="Zverlov V."/>
        </authorList>
    </citation>
    <scope>NUCLEOTIDE SEQUENCE [LARGE SCALE GENOMIC DNA]</scope>
    <source>
        <strain evidence="2 3">249c-K6</strain>
    </source>
</reference>
<dbReference type="Pfam" id="PF13479">
    <property type="entry name" value="AAA_24"/>
    <property type="match status" value="1"/>
</dbReference>
<gene>
    <name evidence="2" type="ORF">GND95_08775</name>
</gene>
<organism evidence="2 3">
    <name type="scientific">Defluviitalea raffinosedens</name>
    <dbReference type="NCBI Taxonomy" id="1450156"/>
    <lineage>
        <taxon>Bacteria</taxon>
        <taxon>Bacillati</taxon>
        <taxon>Bacillota</taxon>
        <taxon>Clostridia</taxon>
        <taxon>Lachnospirales</taxon>
        <taxon>Defluviitaleaceae</taxon>
        <taxon>Defluviitalea</taxon>
    </lineage>
</organism>
<dbReference type="Gene3D" id="3.40.50.300">
    <property type="entry name" value="P-loop containing nucleotide triphosphate hydrolases"/>
    <property type="match status" value="1"/>
</dbReference>
<dbReference type="RefSeq" id="WP_158740520.1">
    <property type="nucleotide sequence ID" value="NZ_WSLF01000007.1"/>
</dbReference>
<comment type="caution">
    <text evidence="2">The sequence shown here is derived from an EMBL/GenBank/DDBJ whole genome shotgun (WGS) entry which is preliminary data.</text>
</comment>
<evidence type="ECO:0000313" key="2">
    <source>
        <dbReference type="EMBL" id="KAE9633737.1"/>
    </source>
</evidence>
<dbReference type="InterPro" id="IPR027417">
    <property type="entry name" value="P-loop_NTPase"/>
</dbReference>
<proteinExistence type="predicted"/>
<dbReference type="EMBL" id="WSLF01000007">
    <property type="protein sequence ID" value="KAE9633737.1"/>
    <property type="molecule type" value="Genomic_DNA"/>
</dbReference>
<protein>
    <submittedName>
        <fullName evidence="2">AAA family ATPase</fullName>
    </submittedName>
</protein>
<keyword evidence="3" id="KW-1185">Reference proteome</keyword>
<evidence type="ECO:0000256" key="1">
    <source>
        <dbReference type="SAM" id="MobiDB-lite"/>
    </source>
</evidence>
<name>A0A7C8LT02_9FIRM</name>